<keyword evidence="1" id="KW-0812">Transmembrane</keyword>
<protein>
    <recommendedName>
        <fullName evidence="4">MFS transporter</fullName>
    </recommendedName>
</protein>
<feature type="transmembrane region" description="Helical" evidence="1">
    <location>
        <begin position="283"/>
        <end position="305"/>
    </location>
</feature>
<keyword evidence="1" id="KW-1133">Transmembrane helix</keyword>
<feature type="transmembrane region" description="Helical" evidence="1">
    <location>
        <begin position="257"/>
        <end position="277"/>
    </location>
</feature>
<feature type="transmembrane region" description="Helical" evidence="1">
    <location>
        <begin position="108"/>
        <end position="131"/>
    </location>
</feature>
<reference evidence="2" key="1">
    <citation type="journal article" date="2021" name="PeerJ">
        <title>Extensive microbial diversity within the chicken gut microbiome revealed by metagenomics and culture.</title>
        <authorList>
            <person name="Gilroy R."/>
            <person name="Ravi A."/>
            <person name="Getino M."/>
            <person name="Pursley I."/>
            <person name="Horton D.L."/>
            <person name="Alikhan N.F."/>
            <person name="Baker D."/>
            <person name="Gharbi K."/>
            <person name="Hall N."/>
            <person name="Watson M."/>
            <person name="Adriaenssens E.M."/>
            <person name="Foster-Nyarko E."/>
            <person name="Jarju S."/>
            <person name="Secka A."/>
            <person name="Antonio M."/>
            <person name="Oren A."/>
            <person name="Chaudhuri R.R."/>
            <person name="La Ragione R."/>
            <person name="Hildebrand F."/>
            <person name="Pallen M.J."/>
        </authorList>
    </citation>
    <scope>NUCLEOTIDE SEQUENCE</scope>
    <source>
        <strain evidence="2">1345</strain>
    </source>
</reference>
<evidence type="ECO:0000256" key="1">
    <source>
        <dbReference type="SAM" id="Phobius"/>
    </source>
</evidence>
<feature type="transmembrane region" description="Helical" evidence="1">
    <location>
        <begin position="161"/>
        <end position="180"/>
    </location>
</feature>
<dbReference type="SUPFAM" id="SSF103473">
    <property type="entry name" value="MFS general substrate transporter"/>
    <property type="match status" value="1"/>
</dbReference>
<feature type="transmembrane region" description="Helical" evidence="1">
    <location>
        <begin position="48"/>
        <end position="68"/>
    </location>
</feature>
<accession>A0A9D2A074</accession>
<feature type="transmembrane region" description="Helical" evidence="1">
    <location>
        <begin position="201"/>
        <end position="221"/>
    </location>
</feature>
<evidence type="ECO:0000313" key="3">
    <source>
        <dbReference type="Proteomes" id="UP000886750"/>
    </source>
</evidence>
<proteinExistence type="predicted"/>
<gene>
    <name evidence="2" type="ORF">H9729_05690</name>
</gene>
<dbReference type="AlphaFoldDB" id="A0A9D2A074"/>
<feature type="transmembrane region" description="Helical" evidence="1">
    <location>
        <begin position="80"/>
        <end position="102"/>
    </location>
</feature>
<keyword evidence="1" id="KW-0472">Membrane</keyword>
<dbReference type="EMBL" id="DXCQ01000051">
    <property type="protein sequence ID" value="HIY97164.1"/>
    <property type="molecule type" value="Genomic_DNA"/>
</dbReference>
<dbReference type="InterPro" id="IPR036259">
    <property type="entry name" value="MFS_trans_sf"/>
</dbReference>
<feature type="transmembrane region" description="Helical" evidence="1">
    <location>
        <begin position="7"/>
        <end position="28"/>
    </location>
</feature>
<feature type="transmembrane region" description="Helical" evidence="1">
    <location>
        <begin position="335"/>
        <end position="355"/>
    </location>
</feature>
<feature type="transmembrane region" description="Helical" evidence="1">
    <location>
        <begin position="227"/>
        <end position="245"/>
    </location>
</feature>
<reference evidence="2" key="2">
    <citation type="submission" date="2021-04" db="EMBL/GenBank/DDBJ databases">
        <authorList>
            <person name="Gilroy R."/>
        </authorList>
    </citation>
    <scope>NUCLEOTIDE SEQUENCE</scope>
    <source>
        <strain evidence="2">1345</strain>
    </source>
</reference>
<comment type="caution">
    <text evidence="2">The sequence shown here is derived from an EMBL/GenBank/DDBJ whole genome shotgun (WGS) entry which is preliminary data.</text>
</comment>
<organism evidence="2 3">
    <name type="scientific">Candidatus Borkfalkia excrementigallinarum</name>
    <dbReference type="NCBI Taxonomy" id="2838506"/>
    <lineage>
        <taxon>Bacteria</taxon>
        <taxon>Bacillati</taxon>
        <taxon>Bacillota</taxon>
        <taxon>Clostridia</taxon>
        <taxon>Christensenellales</taxon>
        <taxon>Christensenellaceae</taxon>
        <taxon>Candidatus Borkfalkia</taxon>
    </lineage>
</organism>
<feature type="transmembrane region" description="Helical" evidence="1">
    <location>
        <begin position="312"/>
        <end position="329"/>
    </location>
</feature>
<sequence length="372" mass="38650">MAKLRTALLSAAHLLMDLTTVAFVYILIGVREFTLPEGAWYSERPALAIAACVLVYDLLAFGLQPFIGALVDGKKRAAPLLYGSLFGAGIAALVCALCDYPQEINALSVALLALFSLCNALFHVAAGAFVIAESEKKSAPLGVFVSLGAVGVALGRLYAPALLGAAGIGLAGFGAVFLFLKTGDKVLCPHFARIAAPPYETEADILPLALLAFAVFVRGFGGSALPAGYELSPLFVLLAALAAAFGKAAGGFLADIAGVRAVAICLPVAACLLAFGANWPAVYLMGLVLFNTSMPVTLWLSFAALPRLRNTAFGVMACFLMLGSVLAMAVSVPMWVSFALVLLSGAAIAAAPCLFKNKSCLPMRRKKGEYHV</sequence>
<evidence type="ECO:0008006" key="4">
    <source>
        <dbReference type="Google" id="ProtNLM"/>
    </source>
</evidence>
<dbReference type="Proteomes" id="UP000886750">
    <property type="component" value="Unassembled WGS sequence"/>
</dbReference>
<feature type="transmembrane region" description="Helical" evidence="1">
    <location>
        <begin position="138"/>
        <end position="155"/>
    </location>
</feature>
<name>A0A9D2A074_9FIRM</name>
<dbReference type="Gene3D" id="1.20.1250.20">
    <property type="entry name" value="MFS general substrate transporter like domains"/>
    <property type="match status" value="1"/>
</dbReference>
<evidence type="ECO:0000313" key="2">
    <source>
        <dbReference type="EMBL" id="HIY97164.1"/>
    </source>
</evidence>